<accession>A0ABV9QQD9</accession>
<dbReference type="CDD" id="cd09736">
    <property type="entry name" value="Csy2_I-F"/>
    <property type="match status" value="1"/>
</dbReference>
<dbReference type="RefSeq" id="WP_380019337.1">
    <property type="nucleotide sequence ID" value="NZ_JBHSHD010000004.1"/>
</dbReference>
<comment type="caution">
    <text evidence="1">The sequence shown here is derived from an EMBL/GenBank/DDBJ whole genome shotgun (WGS) entry which is preliminary data.</text>
</comment>
<evidence type="ECO:0000313" key="1">
    <source>
        <dbReference type="EMBL" id="MFC4819558.1"/>
    </source>
</evidence>
<reference evidence="2" key="1">
    <citation type="journal article" date="2019" name="Int. J. Syst. Evol. Microbiol.">
        <title>The Global Catalogue of Microorganisms (GCM) 10K type strain sequencing project: providing services to taxonomists for standard genome sequencing and annotation.</title>
        <authorList>
            <consortium name="The Broad Institute Genomics Platform"/>
            <consortium name="The Broad Institute Genome Sequencing Center for Infectious Disease"/>
            <person name="Wu L."/>
            <person name="Ma J."/>
        </authorList>
    </citation>
    <scope>NUCLEOTIDE SEQUENCE [LARGE SCALE GENOMIC DNA]</scope>
    <source>
        <strain evidence="2">CCUG 30340</strain>
    </source>
</reference>
<organism evidence="1 2">
    <name type="scientific">Dokdonella ginsengisoli</name>
    <dbReference type="NCBI Taxonomy" id="363846"/>
    <lineage>
        <taxon>Bacteria</taxon>
        <taxon>Pseudomonadati</taxon>
        <taxon>Pseudomonadota</taxon>
        <taxon>Gammaproteobacteria</taxon>
        <taxon>Lysobacterales</taxon>
        <taxon>Rhodanobacteraceae</taxon>
        <taxon>Dokdonella</taxon>
    </lineage>
</organism>
<name>A0ABV9QQD9_9GAMM</name>
<sequence length="335" mass="37043">MNACPTFSHLLVLPHLRIQNANAISSPLTHGFPSMTAFLGLMWALQRKAHASGLDIHLRAVGVVCHGHQEQASRGGFVSAFHLTRNPVGKDGGSAAIVEEGRIHLELSLLLAADSPRWNLEPEALDGDLAALAEHLAGMRIAGGSVLPPAQPWRHRYKPWAIDLTGAAQDRSALFRKARMRLLPGFALVSRDDRLEQRLQQLQKAAPDATRLDAWLSLSRVNWHWSAEEDDGKGRWRNDRTGQGWIVPIPVGYGALGELHPAGSVANARDATTPFRFVESLYSVGEWISPHRVTAAEQLLWYADTRSETGLYRCSNDHARSIDDELDFIPEFDLT</sequence>
<proteinExistence type="predicted"/>
<protein>
    <submittedName>
        <fullName evidence="1">Type I-F CRISPR-associated protein Csy2</fullName>
    </submittedName>
</protein>
<dbReference type="Proteomes" id="UP001595886">
    <property type="component" value="Unassembled WGS sequence"/>
</dbReference>
<gene>
    <name evidence="1" type="primary">csy2</name>
    <name evidence="1" type="ORF">ACFO6Q_04440</name>
</gene>
<evidence type="ECO:0000313" key="2">
    <source>
        <dbReference type="Proteomes" id="UP001595886"/>
    </source>
</evidence>
<dbReference type="InterPro" id="IPR013398">
    <property type="entry name" value="CRISPR-assoc_prot_Csy2"/>
</dbReference>
<dbReference type="EMBL" id="JBHSHD010000004">
    <property type="protein sequence ID" value="MFC4819558.1"/>
    <property type="molecule type" value="Genomic_DNA"/>
</dbReference>
<dbReference type="Pfam" id="PF09614">
    <property type="entry name" value="Cas_Csy2"/>
    <property type="match status" value="1"/>
</dbReference>
<keyword evidence="2" id="KW-1185">Reference proteome</keyword>
<dbReference type="NCBIfam" id="TIGR02565">
    <property type="entry name" value="cas_Csy2"/>
    <property type="match status" value="1"/>
</dbReference>